<sequence length="459" mass="52729">MKSEHPDEQRYLLLDDRIIENTEKTKLILGTVKKHSSNPLFGEDKPWEVRFDNLYANIIYDDEEAIYKCWYSPFIVDNSALGMTIEERQEKYWAPKNREMALCYATSVDGIVWEKPELGLVEFEGNTANNILWRGEVRRGEEGEKVWRGPHGTGVFKDLYESDPNRRYKALLKSNILSIAYSRDGLHWAPAIACPEADSAGDTHNNALWSADLGKYVGITRQWGKTSEKHVRQVARTSSDDFENWEKTEIILEGLDTNKQLYSMPIFYHAGVYLGIVAIHDQDTDRVWAELTWSPDTRKWQRVLPGIPFISNEGNEFDYDWGCIYTAANPIFLEDEIRIFYGGSDGLHTGWRNGFLCLATLRPDGFAGYRANEEPGSIITKPVINGEQFKVSADIQEQGELVVRLLNQQSDIINESQVFTESVTDKKIIWQMKMDVDDVKDGRLQFIFRNATIYSFCAQ</sequence>
<organism evidence="1 2">
    <name type="scientific">OM182 bacterium</name>
    <dbReference type="NCBI Taxonomy" id="2510334"/>
    <lineage>
        <taxon>Bacteria</taxon>
        <taxon>Pseudomonadati</taxon>
        <taxon>Pseudomonadota</taxon>
        <taxon>Gammaproteobacteria</taxon>
        <taxon>OMG group</taxon>
        <taxon>OM182 clade</taxon>
    </lineage>
</organism>
<evidence type="ECO:0008006" key="3">
    <source>
        <dbReference type="Google" id="ProtNLM"/>
    </source>
</evidence>
<dbReference type="Gene3D" id="2.115.10.20">
    <property type="entry name" value="Glycosyl hydrolase domain, family 43"/>
    <property type="match status" value="2"/>
</dbReference>
<dbReference type="AlphaFoldDB" id="A0A520S4F4"/>
<dbReference type="InterPro" id="IPR023296">
    <property type="entry name" value="Glyco_hydro_beta-prop_sf"/>
</dbReference>
<proteinExistence type="predicted"/>
<gene>
    <name evidence="1" type="ORF">EVA68_01675</name>
</gene>
<evidence type="ECO:0000313" key="1">
    <source>
        <dbReference type="EMBL" id="RZO77324.1"/>
    </source>
</evidence>
<dbReference type="EMBL" id="SHAG01000003">
    <property type="protein sequence ID" value="RZO77324.1"/>
    <property type="molecule type" value="Genomic_DNA"/>
</dbReference>
<dbReference type="Proteomes" id="UP000316199">
    <property type="component" value="Unassembled WGS sequence"/>
</dbReference>
<protein>
    <recommendedName>
        <fullName evidence="3">Exo-alpha-sialidase</fullName>
    </recommendedName>
</protein>
<comment type="caution">
    <text evidence="1">The sequence shown here is derived from an EMBL/GenBank/DDBJ whole genome shotgun (WGS) entry which is preliminary data.</text>
</comment>
<accession>A0A520S4F4</accession>
<reference evidence="1 2" key="1">
    <citation type="submission" date="2019-02" db="EMBL/GenBank/DDBJ databases">
        <title>Prokaryotic population dynamics and viral predation in marine succession experiment using metagenomics: the confinement effect.</title>
        <authorList>
            <person name="Haro-Moreno J.M."/>
            <person name="Rodriguez-Valera F."/>
            <person name="Lopez-Perez M."/>
        </authorList>
    </citation>
    <scope>NUCLEOTIDE SEQUENCE [LARGE SCALE GENOMIC DNA]</scope>
    <source>
        <strain evidence="1">MED-G157</strain>
    </source>
</reference>
<dbReference type="SUPFAM" id="SSF75005">
    <property type="entry name" value="Arabinanase/levansucrase/invertase"/>
    <property type="match status" value="1"/>
</dbReference>
<evidence type="ECO:0000313" key="2">
    <source>
        <dbReference type="Proteomes" id="UP000316199"/>
    </source>
</evidence>
<name>A0A520S4F4_9GAMM</name>